<protein>
    <submittedName>
        <fullName evidence="3">Metal-dependent hydrolase</fullName>
    </submittedName>
</protein>
<organism evidence="3 4">
    <name type="scientific">Halogeometricum borinquense (strain ATCC 700274 / DSM 11551 / JCM 10706 / KCTC 4070 / PR3)</name>
    <dbReference type="NCBI Taxonomy" id="469382"/>
    <lineage>
        <taxon>Archaea</taxon>
        <taxon>Methanobacteriati</taxon>
        <taxon>Methanobacteriota</taxon>
        <taxon>Stenosarchaea group</taxon>
        <taxon>Halobacteria</taxon>
        <taxon>Halobacteriales</taxon>
        <taxon>Haloferacaceae</taxon>
        <taxon>Halogeometricum</taxon>
    </lineage>
</organism>
<dbReference type="InterPro" id="IPR036691">
    <property type="entry name" value="Endo/exonu/phosph_ase_sf"/>
</dbReference>
<dbReference type="STRING" id="469382.Hbor_11310"/>
<dbReference type="Pfam" id="PF03372">
    <property type="entry name" value="Exo_endo_phos"/>
    <property type="match status" value="1"/>
</dbReference>
<dbReference type="InterPro" id="IPR005135">
    <property type="entry name" value="Endo/exonuclease/phosphatase"/>
</dbReference>
<dbReference type="CDD" id="cd09083">
    <property type="entry name" value="EEP-1"/>
    <property type="match status" value="1"/>
</dbReference>
<dbReference type="SUPFAM" id="SSF56219">
    <property type="entry name" value="DNase I-like"/>
    <property type="match status" value="1"/>
</dbReference>
<dbReference type="InterPro" id="IPR050410">
    <property type="entry name" value="CCR4/nocturin_mRNA_transcr"/>
</dbReference>
<evidence type="ECO:0000259" key="2">
    <source>
        <dbReference type="Pfam" id="PF03372"/>
    </source>
</evidence>
<dbReference type="PANTHER" id="PTHR12121">
    <property type="entry name" value="CARBON CATABOLITE REPRESSOR PROTEIN 4"/>
    <property type="match status" value="1"/>
</dbReference>
<feature type="region of interest" description="Disordered" evidence="1">
    <location>
        <begin position="86"/>
        <end position="110"/>
    </location>
</feature>
<feature type="domain" description="Endonuclease/exonuclease/phosphatase" evidence="2">
    <location>
        <begin position="23"/>
        <end position="273"/>
    </location>
</feature>
<dbReference type="GO" id="GO:0000175">
    <property type="term" value="F:3'-5'-RNA exonuclease activity"/>
    <property type="evidence" value="ECO:0007669"/>
    <property type="project" value="TreeGrafter"/>
</dbReference>
<name>E4NQN3_HALBP</name>
<evidence type="ECO:0000256" key="1">
    <source>
        <dbReference type="SAM" id="MobiDB-lite"/>
    </source>
</evidence>
<evidence type="ECO:0000313" key="3">
    <source>
        <dbReference type="EMBL" id="ADQ66721.1"/>
    </source>
</evidence>
<keyword evidence="3" id="KW-0378">Hydrolase</keyword>
<dbReference type="eggNOG" id="arCOG08107">
    <property type="taxonomic scope" value="Archaea"/>
</dbReference>
<sequence length="283" mass="31416">MSWLSCARRESPQPMTVPPVRVLSFNVRYDTDDDGPDAWPHRRDDAVRLVRYHRPDVVCLQEPLKHQLDAFRDGLDEYEWVAVPRTGGNAADATDSKETDDAASTGESVPVGYDASRFSLEDSETFWLSETPEEPGSVGWDATLPRILTRATLQGESGETFHVASVHLDNDGVKARLEGAKLARDRLAQLDGPVILAGDCNATPDSDPYEAVTEAFADARHVAKHGHHGPEKTMHHFTGDPTERIDYVFVRECDVRLSATLADRTREGYPSDHFPVVADVLLR</sequence>
<reference evidence="3 4" key="1">
    <citation type="journal article" date="2009" name="Stand. Genomic Sci.">
        <title>Complete genome sequence of Halogeometricum borinquense type strain (PR3).</title>
        <authorList>
            <person name="Malfatti S."/>
            <person name="Tindall B.J."/>
            <person name="Schneider S."/>
            <person name="Fahnrich R."/>
            <person name="Lapidus A."/>
            <person name="Labuttii K."/>
            <person name="Copeland A."/>
            <person name="Glavina Del Rio T."/>
            <person name="Nolan M."/>
            <person name="Chen F."/>
            <person name="Lucas S."/>
            <person name="Tice H."/>
            <person name="Cheng J.F."/>
            <person name="Bruce D."/>
            <person name="Goodwin L."/>
            <person name="Pitluck S."/>
            <person name="Anderson I."/>
            <person name="Pati A."/>
            <person name="Ivanova N."/>
            <person name="Mavromatis K."/>
            <person name="Chen A."/>
            <person name="Palaniappan K."/>
            <person name="D'haeseleer P."/>
            <person name="Goker M."/>
            <person name="Bristow J."/>
            <person name="Eisen J.A."/>
            <person name="Markowitz V."/>
            <person name="Hugenholtz P."/>
            <person name="Kyrpides N.C."/>
            <person name="Klenk H.P."/>
            <person name="Chain P."/>
        </authorList>
    </citation>
    <scope>NUCLEOTIDE SEQUENCE [LARGE SCALE GENOMIC DNA]</scope>
    <source>
        <strain evidence="4">ATCC 700274 / DSM 11551 / JCM 10706 / KCTC 4070 / PR3</strain>
    </source>
</reference>
<dbReference type="HOGENOM" id="CLU_030508_0_2_2"/>
<accession>E4NQN3</accession>
<dbReference type="Proteomes" id="UP000006663">
    <property type="component" value="Chromosome"/>
</dbReference>
<evidence type="ECO:0000313" key="4">
    <source>
        <dbReference type="Proteomes" id="UP000006663"/>
    </source>
</evidence>
<dbReference type="PANTHER" id="PTHR12121:SF36">
    <property type="entry name" value="ENDONUCLEASE_EXONUCLEASE_PHOSPHATASE DOMAIN-CONTAINING PROTEIN"/>
    <property type="match status" value="1"/>
</dbReference>
<dbReference type="EMBL" id="CP001690">
    <property type="protein sequence ID" value="ADQ66721.1"/>
    <property type="molecule type" value="Genomic_DNA"/>
</dbReference>
<keyword evidence="4" id="KW-1185">Reference proteome</keyword>
<dbReference type="KEGG" id="hbo:Hbor_11310"/>
<dbReference type="Gene3D" id="3.60.10.10">
    <property type="entry name" value="Endonuclease/exonuclease/phosphatase"/>
    <property type="match status" value="1"/>
</dbReference>
<proteinExistence type="predicted"/>
<dbReference type="AlphaFoldDB" id="E4NQN3"/>
<gene>
    <name evidence="3" type="ordered locus">Hbor_11310</name>
</gene>